<dbReference type="GO" id="GO:0016705">
    <property type="term" value="F:oxidoreductase activity, acting on paired donors, with incorporation or reduction of molecular oxygen"/>
    <property type="evidence" value="ECO:0007669"/>
    <property type="project" value="InterPro"/>
</dbReference>
<keyword evidence="3 6" id="KW-0349">Heme</keyword>
<comment type="cofactor">
    <cofactor evidence="1 6">
        <name>heme</name>
        <dbReference type="ChEBI" id="CHEBI:30413"/>
    </cofactor>
</comment>
<comment type="similarity">
    <text evidence="2 7">Belongs to the cytochrome P450 family.</text>
</comment>
<feature type="binding site" description="axial binding residue" evidence="6">
    <location>
        <position position="170"/>
    </location>
    <ligand>
        <name>heme</name>
        <dbReference type="ChEBI" id="CHEBI:30413"/>
    </ligand>
    <ligandPart>
        <name>Fe</name>
        <dbReference type="ChEBI" id="CHEBI:18248"/>
    </ligandPart>
</feature>
<evidence type="ECO:0000256" key="5">
    <source>
        <dbReference type="ARBA" id="ARBA00023004"/>
    </source>
</evidence>
<dbReference type="InterPro" id="IPR050121">
    <property type="entry name" value="Cytochrome_P450_monoxygenase"/>
</dbReference>
<dbReference type="PRINTS" id="PR00465">
    <property type="entry name" value="EP450IV"/>
</dbReference>
<name>A0AA39XQN6_9PEZI</name>
<keyword evidence="4 6" id="KW-0479">Metal-binding</keyword>
<dbReference type="GO" id="GO:0005506">
    <property type="term" value="F:iron ion binding"/>
    <property type="evidence" value="ECO:0007669"/>
    <property type="project" value="InterPro"/>
</dbReference>
<dbReference type="Gene3D" id="1.10.630.10">
    <property type="entry name" value="Cytochrome P450"/>
    <property type="match status" value="1"/>
</dbReference>
<dbReference type="Pfam" id="PF00067">
    <property type="entry name" value="p450"/>
    <property type="match status" value="1"/>
</dbReference>
<dbReference type="PANTHER" id="PTHR24305:SF210">
    <property type="entry name" value="CYTOCHROME P450 MONOOXYGENASE ASQL-RELATED"/>
    <property type="match status" value="1"/>
</dbReference>
<evidence type="ECO:0000256" key="1">
    <source>
        <dbReference type="ARBA" id="ARBA00001971"/>
    </source>
</evidence>
<dbReference type="SUPFAM" id="SSF48264">
    <property type="entry name" value="Cytochrome P450"/>
    <property type="match status" value="1"/>
</dbReference>
<keyword evidence="7" id="KW-0560">Oxidoreductase</keyword>
<accession>A0AA39XQN6</accession>
<gene>
    <name evidence="8" type="primary">stcF_1</name>
    <name evidence="8" type="ORF">DIS24_g10627</name>
</gene>
<protein>
    <submittedName>
        <fullName evidence="8">Sterigmatocystin biosynthesis P450 monooxygenase stcF</fullName>
    </submittedName>
</protein>
<evidence type="ECO:0000256" key="3">
    <source>
        <dbReference type="ARBA" id="ARBA00022617"/>
    </source>
</evidence>
<keyword evidence="5 6" id="KW-0408">Iron</keyword>
<evidence type="ECO:0000256" key="7">
    <source>
        <dbReference type="RuleBase" id="RU000461"/>
    </source>
</evidence>
<evidence type="ECO:0000313" key="9">
    <source>
        <dbReference type="Proteomes" id="UP001175001"/>
    </source>
</evidence>
<dbReference type="AlphaFoldDB" id="A0AA39XQN6"/>
<evidence type="ECO:0000256" key="6">
    <source>
        <dbReference type="PIRSR" id="PIRSR602403-1"/>
    </source>
</evidence>
<dbReference type="InterPro" id="IPR036396">
    <property type="entry name" value="Cyt_P450_sf"/>
</dbReference>
<keyword evidence="9" id="KW-1185">Reference proteome</keyword>
<keyword evidence="7 8" id="KW-0503">Monooxygenase</keyword>
<reference evidence="8" key="1">
    <citation type="submission" date="2023-06" db="EMBL/GenBank/DDBJ databases">
        <title>Multi-omics analyses reveal the molecular pathogenesis toolkit of Lasiodiplodia hormozganensis, a cross-kingdom pathogen.</title>
        <authorList>
            <person name="Felix C."/>
            <person name="Meneses R."/>
            <person name="Goncalves M.F.M."/>
            <person name="Tilleman L."/>
            <person name="Duarte A.S."/>
            <person name="Jorrin-Novo J.V."/>
            <person name="Van De Peer Y."/>
            <person name="Deforce D."/>
            <person name="Van Nieuwerburgh F."/>
            <person name="Esteves A.C."/>
            <person name="Alves A."/>
        </authorList>
    </citation>
    <scope>NUCLEOTIDE SEQUENCE</scope>
    <source>
        <strain evidence="8">CBS 339.90</strain>
    </source>
</reference>
<dbReference type="EMBL" id="JAUJDW010000120">
    <property type="protein sequence ID" value="KAK0637632.1"/>
    <property type="molecule type" value="Genomic_DNA"/>
</dbReference>
<dbReference type="GO" id="GO:0004497">
    <property type="term" value="F:monooxygenase activity"/>
    <property type="evidence" value="ECO:0007669"/>
    <property type="project" value="UniProtKB-KW"/>
</dbReference>
<dbReference type="PROSITE" id="PS00086">
    <property type="entry name" value="CYTOCHROME_P450"/>
    <property type="match status" value="1"/>
</dbReference>
<dbReference type="PANTHER" id="PTHR24305">
    <property type="entry name" value="CYTOCHROME P450"/>
    <property type="match status" value="1"/>
</dbReference>
<dbReference type="GO" id="GO:0020037">
    <property type="term" value="F:heme binding"/>
    <property type="evidence" value="ECO:0007669"/>
    <property type="project" value="InterPro"/>
</dbReference>
<evidence type="ECO:0000256" key="2">
    <source>
        <dbReference type="ARBA" id="ARBA00010617"/>
    </source>
</evidence>
<dbReference type="InterPro" id="IPR001128">
    <property type="entry name" value="Cyt_P450"/>
</dbReference>
<dbReference type="InterPro" id="IPR002403">
    <property type="entry name" value="Cyt_P450_E_grp-IV"/>
</dbReference>
<dbReference type="Proteomes" id="UP001175001">
    <property type="component" value="Unassembled WGS sequence"/>
</dbReference>
<dbReference type="InterPro" id="IPR017972">
    <property type="entry name" value="Cyt_P450_CS"/>
</dbReference>
<evidence type="ECO:0000313" key="8">
    <source>
        <dbReference type="EMBL" id="KAK0637632.1"/>
    </source>
</evidence>
<evidence type="ECO:0000256" key="4">
    <source>
        <dbReference type="ARBA" id="ARBA00022723"/>
    </source>
</evidence>
<organism evidence="8 9">
    <name type="scientific">Lasiodiplodia hormozganensis</name>
    <dbReference type="NCBI Taxonomy" id="869390"/>
    <lineage>
        <taxon>Eukaryota</taxon>
        <taxon>Fungi</taxon>
        <taxon>Dikarya</taxon>
        <taxon>Ascomycota</taxon>
        <taxon>Pezizomycotina</taxon>
        <taxon>Dothideomycetes</taxon>
        <taxon>Dothideomycetes incertae sedis</taxon>
        <taxon>Botryosphaeriales</taxon>
        <taxon>Botryosphaeriaceae</taxon>
        <taxon>Lasiodiplodia</taxon>
    </lineage>
</organism>
<proteinExistence type="inferred from homology"/>
<comment type="caution">
    <text evidence="8">The sequence shown here is derived from an EMBL/GenBank/DDBJ whole genome shotgun (WGS) entry which is preliminary data.</text>
</comment>
<sequence length="191" mass="21417">MTHLLAAQGKGQLMQADVLNNAPVIVVAGSETTATLLSGVTYYLLTNPRVYDKLKKEVRGTFNSDEEITIDRIGDLPYLLAVLDEALRLYPPGANPHLRRIPPEGAILGGKFIPGNTAVGMNQYVVHRSEENFARPDEFIPERWIDGDQEPWKNDRREALQPFSFGPRNCIGRKYVLNLENPFFTVRVANP</sequence>
<dbReference type="PRINTS" id="PR00385">
    <property type="entry name" value="P450"/>
</dbReference>